<dbReference type="GO" id="GO:0003964">
    <property type="term" value="F:RNA-directed DNA polymerase activity"/>
    <property type="evidence" value="ECO:0007669"/>
    <property type="project" value="UniProtKB-KW"/>
</dbReference>
<name>A0ABQ5B9W7_9ASTR</name>
<reference evidence="1" key="2">
    <citation type="submission" date="2022-01" db="EMBL/GenBank/DDBJ databases">
        <authorList>
            <person name="Yamashiro T."/>
            <person name="Shiraishi A."/>
            <person name="Satake H."/>
            <person name="Nakayama K."/>
        </authorList>
    </citation>
    <scope>NUCLEOTIDE SEQUENCE</scope>
</reference>
<evidence type="ECO:0000313" key="2">
    <source>
        <dbReference type="Proteomes" id="UP001151760"/>
    </source>
</evidence>
<dbReference type="InterPro" id="IPR021109">
    <property type="entry name" value="Peptidase_aspartic_dom_sf"/>
</dbReference>
<dbReference type="EMBL" id="BQNB010013036">
    <property type="protein sequence ID" value="GJT11044.1"/>
    <property type="molecule type" value="Genomic_DNA"/>
</dbReference>
<protein>
    <submittedName>
        <fullName evidence="1">Reverse transcriptase domain-containing protein</fullName>
    </submittedName>
</protein>
<dbReference type="Gene3D" id="2.40.70.10">
    <property type="entry name" value="Acid Proteases"/>
    <property type="match status" value="1"/>
</dbReference>
<dbReference type="Proteomes" id="UP001151760">
    <property type="component" value="Unassembled WGS sequence"/>
</dbReference>
<gene>
    <name evidence="1" type="ORF">Tco_0858086</name>
</gene>
<dbReference type="PANTHER" id="PTHR33067">
    <property type="entry name" value="RNA-DIRECTED DNA POLYMERASE-RELATED"/>
    <property type="match status" value="1"/>
</dbReference>
<keyword evidence="2" id="KW-1185">Reference proteome</keyword>
<keyword evidence="1" id="KW-0548">Nucleotidyltransferase</keyword>
<comment type="caution">
    <text evidence="1">The sequence shown here is derived from an EMBL/GenBank/DDBJ whole genome shotgun (WGS) entry which is preliminary data.</text>
</comment>
<keyword evidence="1" id="KW-0695">RNA-directed DNA polymerase</keyword>
<dbReference type="PANTHER" id="PTHR33067:SF35">
    <property type="entry name" value="ASPARTIC PEPTIDASE DDI1-TYPE DOMAIN-CONTAINING PROTEIN"/>
    <property type="match status" value="1"/>
</dbReference>
<accession>A0ABQ5B9W7</accession>
<evidence type="ECO:0000313" key="1">
    <source>
        <dbReference type="EMBL" id="GJT11044.1"/>
    </source>
</evidence>
<reference evidence="1" key="1">
    <citation type="journal article" date="2022" name="Int. J. Mol. Sci.">
        <title>Draft Genome of Tanacetum Coccineum: Genomic Comparison of Closely Related Tanacetum-Family Plants.</title>
        <authorList>
            <person name="Yamashiro T."/>
            <person name="Shiraishi A."/>
            <person name="Nakayama K."/>
            <person name="Satake H."/>
        </authorList>
    </citation>
    <scope>NUCLEOTIDE SEQUENCE</scope>
</reference>
<sequence length="199" mass="23120">MIVEKQLLLEMFVDESLEIVDESLNMIEDESFDMIVDESLMVEDKSLEKLVDETLKLDEEQIEFVIADHSALADLDTSINLMPYSLYASLYVNTLKPTKMSIRLANHTYQHPMGVAENKLVIVGKFMFPVDFVILEMKEDRVGDDRITFLINKAMQHSHSNDDTCFRMDVVDEVMQEELDALLNDSEPFLRYNRKEENQ</sequence>
<organism evidence="1 2">
    <name type="scientific">Tanacetum coccineum</name>
    <dbReference type="NCBI Taxonomy" id="301880"/>
    <lineage>
        <taxon>Eukaryota</taxon>
        <taxon>Viridiplantae</taxon>
        <taxon>Streptophyta</taxon>
        <taxon>Embryophyta</taxon>
        <taxon>Tracheophyta</taxon>
        <taxon>Spermatophyta</taxon>
        <taxon>Magnoliopsida</taxon>
        <taxon>eudicotyledons</taxon>
        <taxon>Gunneridae</taxon>
        <taxon>Pentapetalae</taxon>
        <taxon>asterids</taxon>
        <taxon>campanulids</taxon>
        <taxon>Asterales</taxon>
        <taxon>Asteraceae</taxon>
        <taxon>Asteroideae</taxon>
        <taxon>Anthemideae</taxon>
        <taxon>Anthemidinae</taxon>
        <taxon>Tanacetum</taxon>
    </lineage>
</organism>
<proteinExistence type="predicted"/>
<keyword evidence="1" id="KW-0808">Transferase</keyword>